<dbReference type="RefSeq" id="WP_386823062.1">
    <property type="nucleotide sequence ID" value="NZ_JBHTIF010000001.1"/>
</dbReference>
<organism evidence="2 3">
    <name type="scientific">Lysobacter brunescens</name>
    <dbReference type="NCBI Taxonomy" id="262323"/>
    <lineage>
        <taxon>Bacteria</taxon>
        <taxon>Pseudomonadati</taxon>
        <taxon>Pseudomonadota</taxon>
        <taxon>Gammaproteobacteria</taxon>
        <taxon>Lysobacterales</taxon>
        <taxon>Lysobacteraceae</taxon>
        <taxon>Lysobacter</taxon>
    </lineage>
</organism>
<dbReference type="InterPro" id="IPR014942">
    <property type="entry name" value="AbiEii"/>
</dbReference>
<protein>
    <submittedName>
        <fullName evidence="2">Nucleotidyl transferase AbiEii/AbiGii toxin family protein</fullName>
    </submittedName>
</protein>
<evidence type="ECO:0000313" key="3">
    <source>
        <dbReference type="Proteomes" id="UP001597110"/>
    </source>
</evidence>
<evidence type="ECO:0000313" key="2">
    <source>
        <dbReference type="EMBL" id="MFD0725438.1"/>
    </source>
</evidence>
<accession>A0ABW2YEY0</accession>
<proteinExistence type="predicted"/>
<gene>
    <name evidence="2" type="ORF">ACFQ0E_07450</name>
</gene>
<feature type="compositionally biased region" description="Pro residues" evidence="1">
    <location>
        <begin position="74"/>
        <end position="84"/>
    </location>
</feature>
<comment type="caution">
    <text evidence="2">The sequence shown here is derived from an EMBL/GenBank/DDBJ whole genome shotgun (WGS) entry which is preliminary data.</text>
</comment>
<dbReference type="GO" id="GO:0016740">
    <property type="term" value="F:transferase activity"/>
    <property type="evidence" value="ECO:0007669"/>
    <property type="project" value="UniProtKB-KW"/>
</dbReference>
<name>A0ABW2YEY0_9GAMM</name>
<dbReference type="EMBL" id="JBHTIF010000001">
    <property type="protein sequence ID" value="MFD0725438.1"/>
    <property type="molecule type" value="Genomic_DNA"/>
</dbReference>
<dbReference type="Pfam" id="PF08843">
    <property type="entry name" value="AbiEii"/>
    <property type="match status" value="1"/>
</dbReference>
<reference evidence="3" key="1">
    <citation type="journal article" date="2019" name="Int. J. Syst. Evol. Microbiol.">
        <title>The Global Catalogue of Microorganisms (GCM) 10K type strain sequencing project: providing services to taxonomists for standard genome sequencing and annotation.</title>
        <authorList>
            <consortium name="The Broad Institute Genomics Platform"/>
            <consortium name="The Broad Institute Genome Sequencing Center for Infectious Disease"/>
            <person name="Wu L."/>
            <person name="Ma J."/>
        </authorList>
    </citation>
    <scope>NUCLEOTIDE SEQUENCE [LARGE SCALE GENOMIC DNA]</scope>
    <source>
        <strain evidence="3">CCUG 55585</strain>
    </source>
</reference>
<keyword evidence="3" id="KW-1185">Reference proteome</keyword>
<feature type="region of interest" description="Disordered" evidence="1">
    <location>
        <begin position="66"/>
        <end position="97"/>
    </location>
</feature>
<dbReference type="Proteomes" id="UP001597110">
    <property type="component" value="Unassembled WGS sequence"/>
</dbReference>
<sequence length="404" mass="43735">MRRWCGRCSTPKSNSSYTTAIVPWMRGGCLEKLHELVEILVRVATGHGADACHSAAAFPFGRGLGTAPTAEPSRPVPPAPPPAPAQAAARQNSGLPNAFALPSSGGEKIFDPALRGYVHGFRQGDAPIADPLARQRWSAARAEVMASILRAIAASPWAAHLVLRGSATMPAWVGDAARRPGDLDWVVLPDTWASDSAEAESLLDEFIAAIAAHGVAAGEATIDVGHVAVDEIWTYERAQGKRLTFSWTVPGLPPGKLQCDFVFRETLWAPPVPLALPAPSGDAIPLQAAGPEQSLAWKVLWLMTDRYPQGKDLYDAVLLSRCVSLSPEMAAQVLKALHNAWYTPDSFDKWVRNSSDWVLEQVGDVQWQDFRKEHPWVDADVEAWISAFRKAVAPVDALIVELRA</sequence>
<keyword evidence="2" id="KW-0808">Transferase</keyword>
<evidence type="ECO:0000256" key="1">
    <source>
        <dbReference type="SAM" id="MobiDB-lite"/>
    </source>
</evidence>